<accession>A0ABR1SLB8</accession>
<keyword evidence="2" id="KW-1185">Reference proteome</keyword>
<comment type="caution">
    <text evidence="1">The sequence shown here is derived from an EMBL/GenBank/DDBJ whole genome shotgun (WGS) entry which is preliminary data.</text>
</comment>
<organism evidence="1 2">
    <name type="scientific">Apiospora rasikravindrae</name>
    <dbReference type="NCBI Taxonomy" id="990691"/>
    <lineage>
        <taxon>Eukaryota</taxon>
        <taxon>Fungi</taxon>
        <taxon>Dikarya</taxon>
        <taxon>Ascomycota</taxon>
        <taxon>Pezizomycotina</taxon>
        <taxon>Sordariomycetes</taxon>
        <taxon>Xylariomycetidae</taxon>
        <taxon>Amphisphaeriales</taxon>
        <taxon>Apiosporaceae</taxon>
        <taxon>Apiospora</taxon>
    </lineage>
</organism>
<proteinExistence type="predicted"/>
<gene>
    <name evidence="1" type="ORF">PG993_009273</name>
</gene>
<name>A0ABR1SLB8_9PEZI</name>
<reference evidence="1 2" key="1">
    <citation type="submission" date="2023-01" db="EMBL/GenBank/DDBJ databases">
        <title>Analysis of 21 Apiospora genomes using comparative genomics revels a genus with tremendous synthesis potential of carbohydrate active enzymes and secondary metabolites.</title>
        <authorList>
            <person name="Sorensen T."/>
        </authorList>
    </citation>
    <scope>NUCLEOTIDE SEQUENCE [LARGE SCALE GENOMIC DNA]</scope>
    <source>
        <strain evidence="1 2">CBS 33761</strain>
    </source>
</reference>
<evidence type="ECO:0000313" key="2">
    <source>
        <dbReference type="Proteomes" id="UP001444661"/>
    </source>
</evidence>
<protein>
    <submittedName>
        <fullName evidence="1">Uncharacterized protein</fullName>
    </submittedName>
</protein>
<evidence type="ECO:0000313" key="1">
    <source>
        <dbReference type="EMBL" id="KAK8034278.1"/>
    </source>
</evidence>
<dbReference type="EMBL" id="JAQQWK010000009">
    <property type="protein sequence ID" value="KAK8034278.1"/>
    <property type="molecule type" value="Genomic_DNA"/>
</dbReference>
<dbReference type="Proteomes" id="UP001444661">
    <property type="component" value="Unassembled WGS sequence"/>
</dbReference>
<sequence>MSAGGTARDKQSMHFYVVINPNSEPKNTLVSSGRISMGNSYTLHGHNKDWWTNVDRLNQVPDTQTLEHFYARHGHRDRRSVEQIGRDI</sequence>